<keyword evidence="2" id="KW-1133">Transmembrane helix</keyword>
<reference evidence="3" key="1">
    <citation type="journal article" date="2015" name="PLoS ONE">
        <title>Comprehensive Evaluation of Toxoplasma gondii VEG and Neospora caninum LIV Genomes with Tachyzoite Stage Transcriptome and Proteome Defines Novel Transcript Features.</title>
        <authorList>
            <person name="Ramaprasad A."/>
            <person name="Mourier T."/>
            <person name="Naeem R."/>
            <person name="Malas T.B."/>
            <person name="Moussa E."/>
            <person name="Panigrahi A."/>
            <person name="Vermont S.J."/>
            <person name="Otto T.D."/>
            <person name="Wastling J."/>
            <person name="Pain A."/>
        </authorList>
    </citation>
    <scope>NUCLEOTIDE SEQUENCE</scope>
    <source>
        <strain evidence="3">Liverpool</strain>
    </source>
</reference>
<keyword evidence="2" id="KW-0472">Membrane</keyword>
<proteinExistence type="predicted"/>
<evidence type="ECO:0000313" key="3">
    <source>
        <dbReference type="EMBL" id="CEL65570.1"/>
    </source>
</evidence>
<accession>A0A0F7UAA5</accession>
<name>A0A0F7UAA5_NEOCL</name>
<feature type="region of interest" description="Disordered" evidence="1">
    <location>
        <begin position="152"/>
        <end position="208"/>
    </location>
</feature>
<sequence>MAHNGLGCGHASGENSSAEGVALSHALSMPKLLQAVHPYLPEVLKKRLPLILSPAQLGHVFTIAAFLPFITCSFCALAACYFLPLDWQTVLVHFPFPVIVGGTVGHFVGAAFSLVLTGFVLPCLSVSRRTLSGGVVATPVLQDLLLRPRQDDDSDWEDFETTERVGCETTHHGSRASGKPSGETEQTESSLRRRGKRNGSPGEIGGLS</sequence>
<feature type="transmembrane region" description="Helical" evidence="2">
    <location>
        <begin position="57"/>
        <end position="84"/>
    </location>
</feature>
<feature type="transmembrane region" description="Helical" evidence="2">
    <location>
        <begin position="96"/>
        <end position="121"/>
    </location>
</feature>
<gene>
    <name evidence="3" type="ORF">BN1204_014115</name>
</gene>
<feature type="compositionally biased region" description="Basic and acidic residues" evidence="1">
    <location>
        <begin position="161"/>
        <end position="171"/>
    </location>
</feature>
<protein>
    <submittedName>
        <fullName evidence="3">GPI biosynthesis protein family Pig-F protein, putative</fullName>
    </submittedName>
</protein>
<evidence type="ECO:0000256" key="2">
    <source>
        <dbReference type="SAM" id="Phobius"/>
    </source>
</evidence>
<organism evidence="3">
    <name type="scientific">Neospora caninum (strain Liverpool)</name>
    <dbReference type="NCBI Taxonomy" id="572307"/>
    <lineage>
        <taxon>Eukaryota</taxon>
        <taxon>Sar</taxon>
        <taxon>Alveolata</taxon>
        <taxon>Apicomplexa</taxon>
        <taxon>Conoidasida</taxon>
        <taxon>Coccidia</taxon>
        <taxon>Eucoccidiorida</taxon>
        <taxon>Eimeriorina</taxon>
        <taxon>Sarcocystidae</taxon>
        <taxon>Neospora</taxon>
    </lineage>
</organism>
<keyword evidence="2" id="KW-0812">Transmembrane</keyword>
<dbReference type="AlphaFoldDB" id="A0A0F7UAA5"/>
<dbReference type="EMBL" id="LN714479">
    <property type="protein sequence ID" value="CEL65570.1"/>
    <property type="molecule type" value="Genomic_DNA"/>
</dbReference>
<evidence type="ECO:0000256" key="1">
    <source>
        <dbReference type="SAM" id="MobiDB-lite"/>
    </source>
</evidence>